<proteinExistence type="predicted"/>
<name>A0A7M1STF7_9MICO</name>
<dbReference type="AlphaFoldDB" id="A0A7M1STF7"/>
<reference evidence="2 3" key="1">
    <citation type="submission" date="2020-10" db="EMBL/GenBank/DDBJ databases">
        <title>Haloactinobacterium sp. RN3S43, a bacterium isolated from saline soil.</title>
        <authorList>
            <person name="Sun J.-Q."/>
        </authorList>
    </citation>
    <scope>NUCLEOTIDE SEQUENCE [LARGE SCALE GENOMIC DNA]</scope>
    <source>
        <strain evidence="2 3">RN3S43</strain>
    </source>
</reference>
<evidence type="ECO:0000313" key="2">
    <source>
        <dbReference type="EMBL" id="QOR70741.1"/>
    </source>
</evidence>
<evidence type="ECO:0000313" key="3">
    <source>
        <dbReference type="Proteomes" id="UP000593758"/>
    </source>
</evidence>
<dbReference type="Proteomes" id="UP000593758">
    <property type="component" value="Chromosome"/>
</dbReference>
<gene>
    <name evidence="2" type="ORF">IM660_19600</name>
</gene>
<sequence>MSGTVTEGRDMMAGYYRFLSILPLSGECSARESGVMHSDDFLAQQVMKANNANDLTPVRRDDRPAVLMMAAALWRGVRHLASGIDAFSSVWHGIEVPADHESRDRREPRRAPRGADDGGTPAAHRPAPVNMRCGRGVN</sequence>
<dbReference type="RefSeq" id="WP_193497415.1">
    <property type="nucleotide sequence ID" value="NZ_CP063169.1"/>
</dbReference>
<keyword evidence="3" id="KW-1185">Reference proteome</keyword>
<feature type="region of interest" description="Disordered" evidence="1">
    <location>
        <begin position="95"/>
        <end position="138"/>
    </location>
</feature>
<organism evidence="2 3">
    <name type="scientific">Ruania alkalisoli</name>
    <dbReference type="NCBI Taxonomy" id="2779775"/>
    <lineage>
        <taxon>Bacteria</taxon>
        <taxon>Bacillati</taxon>
        <taxon>Actinomycetota</taxon>
        <taxon>Actinomycetes</taxon>
        <taxon>Micrococcales</taxon>
        <taxon>Ruaniaceae</taxon>
        <taxon>Ruania</taxon>
    </lineage>
</organism>
<dbReference type="EMBL" id="CP063169">
    <property type="protein sequence ID" value="QOR70741.1"/>
    <property type="molecule type" value="Genomic_DNA"/>
</dbReference>
<protein>
    <submittedName>
        <fullName evidence="2">Uncharacterized protein</fullName>
    </submittedName>
</protein>
<dbReference type="KEGG" id="halt:IM660_19600"/>
<evidence type="ECO:0000256" key="1">
    <source>
        <dbReference type="SAM" id="MobiDB-lite"/>
    </source>
</evidence>
<feature type="compositionally biased region" description="Basic and acidic residues" evidence="1">
    <location>
        <begin position="97"/>
        <end position="116"/>
    </location>
</feature>
<accession>A0A7M1STF7</accession>